<feature type="transmembrane region" description="Helical" evidence="6">
    <location>
        <begin position="123"/>
        <end position="142"/>
    </location>
</feature>
<comment type="caution">
    <text evidence="8">The sequence shown here is derived from an EMBL/GenBank/DDBJ whole genome shotgun (WGS) entry which is preliminary data.</text>
</comment>
<dbReference type="GO" id="GO:0016020">
    <property type="term" value="C:membrane"/>
    <property type="evidence" value="ECO:0007669"/>
    <property type="project" value="UniProtKB-SubCell"/>
</dbReference>
<feature type="transmembrane region" description="Helical" evidence="6">
    <location>
        <begin position="487"/>
        <end position="504"/>
    </location>
</feature>
<dbReference type="InterPro" id="IPR020846">
    <property type="entry name" value="MFS_dom"/>
</dbReference>
<feature type="domain" description="Major facilitator superfamily (MFS) profile" evidence="7">
    <location>
        <begin position="48"/>
        <end position="510"/>
    </location>
</feature>
<evidence type="ECO:0000313" key="8">
    <source>
        <dbReference type="EMBL" id="KAF5559651.1"/>
    </source>
</evidence>
<feature type="transmembrane region" description="Helical" evidence="6">
    <location>
        <begin position="91"/>
        <end position="111"/>
    </location>
</feature>
<dbReference type="InterPro" id="IPR036259">
    <property type="entry name" value="MFS_trans_sf"/>
</dbReference>
<evidence type="ECO:0000256" key="2">
    <source>
        <dbReference type="ARBA" id="ARBA00010992"/>
    </source>
</evidence>
<evidence type="ECO:0000259" key="7">
    <source>
        <dbReference type="PROSITE" id="PS50850"/>
    </source>
</evidence>
<dbReference type="SUPFAM" id="SSF103473">
    <property type="entry name" value="MFS general substrate transporter"/>
    <property type="match status" value="1"/>
</dbReference>
<feature type="transmembrane region" description="Helical" evidence="6">
    <location>
        <begin position="369"/>
        <end position="391"/>
    </location>
</feature>
<gene>
    <name evidence="8" type="ORF">FNAPI_4635</name>
</gene>
<reference evidence="8 9" key="1">
    <citation type="submission" date="2020-05" db="EMBL/GenBank/DDBJ databases">
        <title>Identification and distribution of gene clusters putatively required for synthesis of sphingolipid metabolism inhibitors in phylogenetically diverse species of the filamentous fungus Fusarium.</title>
        <authorList>
            <person name="Kim H.-S."/>
            <person name="Busman M."/>
            <person name="Brown D.W."/>
            <person name="Divon H."/>
            <person name="Uhlig S."/>
            <person name="Proctor R.H."/>
        </authorList>
    </citation>
    <scope>NUCLEOTIDE SEQUENCE [LARGE SCALE GENOMIC DNA]</scope>
    <source>
        <strain evidence="8 9">NRRL 25196</strain>
    </source>
</reference>
<comment type="subcellular location">
    <subcellularLocation>
        <location evidence="1">Membrane</location>
        <topology evidence="1">Multi-pass membrane protein</topology>
    </subcellularLocation>
</comment>
<organism evidence="8 9">
    <name type="scientific">Fusarium napiforme</name>
    <dbReference type="NCBI Taxonomy" id="42672"/>
    <lineage>
        <taxon>Eukaryota</taxon>
        <taxon>Fungi</taxon>
        <taxon>Dikarya</taxon>
        <taxon>Ascomycota</taxon>
        <taxon>Pezizomycotina</taxon>
        <taxon>Sordariomycetes</taxon>
        <taxon>Hypocreomycetidae</taxon>
        <taxon>Hypocreales</taxon>
        <taxon>Nectriaceae</taxon>
        <taxon>Fusarium</taxon>
        <taxon>Fusarium fujikuroi species complex</taxon>
    </lineage>
</organism>
<keyword evidence="3 6" id="KW-0812">Transmembrane</keyword>
<feature type="transmembrane region" description="Helical" evidence="6">
    <location>
        <begin position="229"/>
        <end position="249"/>
    </location>
</feature>
<feature type="transmembrane region" description="Helical" evidence="6">
    <location>
        <begin position="454"/>
        <end position="475"/>
    </location>
</feature>
<feature type="transmembrane region" description="Helical" evidence="6">
    <location>
        <begin position="307"/>
        <end position="331"/>
    </location>
</feature>
<feature type="transmembrane region" description="Helical" evidence="6">
    <location>
        <begin position="343"/>
        <end position="362"/>
    </location>
</feature>
<dbReference type="GO" id="GO:0005351">
    <property type="term" value="F:carbohydrate:proton symporter activity"/>
    <property type="evidence" value="ECO:0007669"/>
    <property type="project" value="TreeGrafter"/>
</dbReference>
<dbReference type="InterPro" id="IPR005829">
    <property type="entry name" value="Sugar_transporter_CS"/>
</dbReference>
<proteinExistence type="inferred from homology"/>
<comment type="similarity">
    <text evidence="2">Belongs to the major facilitator superfamily. Sugar transporter (TC 2.A.1.1) family.</text>
</comment>
<evidence type="ECO:0000256" key="4">
    <source>
        <dbReference type="ARBA" id="ARBA00022989"/>
    </source>
</evidence>
<protein>
    <submittedName>
        <fullName evidence="8">Maltose permease</fullName>
    </submittedName>
</protein>
<keyword evidence="4 6" id="KW-1133">Transmembrane helix</keyword>
<dbReference type="Pfam" id="PF00083">
    <property type="entry name" value="Sugar_tr"/>
    <property type="match status" value="1"/>
</dbReference>
<dbReference type="InterPro" id="IPR005828">
    <property type="entry name" value="MFS_sugar_transport-like"/>
</dbReference>
<dbReference type="PROSITE" id="PS00217">
    <property type="entry name" value="SUGAR_TRANSPORT_2"/>
    <property type="match status" value="1"/>
</dbReference>
<dbReference type="InterPro" id="IPR050360">
    <property type="entry name" value="MFS_Sugar_Transporters"/>
</dbReference>
<sequence length="542" mass="59311">MSNIERTTSKADSIGVDHKETILAVEVAEESNTTVWQLLKENVRVIVFTWFANCGAFLFGYDVLVQGAINALPMFSITFGSPFGETFILPALWQGLWQAFSAMGIMAGAASNGFLQDRFGRKIMFGVGGLISAVGTAITFVSGNPETVEQRRGVLLLGKFFIGLAMGISMSTCQTYVSEISPPKLRTILLGFYPFMITVGQMIAITVVFKEVATMTHWAFKIPFASQWAFSAYSVIASLVVPESPVYLAGKNKIDQARKALTTLGCDNIDERIAIIEATIQQEQRMNTEKPSFSECFKGTNLRRTRIVALLNTLQQFMGITLVSNSTYFFIMAGMTPTFSLTLNQIGVGLSMACTLVSWVIMSKVGRRFAILASFAVAGTIFIGMGIAGFWTQNQTALRQVSLDDITTIHTNKRYRFIGVSLLLAACTGNLGTGSAYPIVAAEVPSTVLRAKTLGIGFFVNAFMTWAFSLCVPYMFNADQGNLGGKIGFVFFGFCVIGFVLTWIEIPETKNITYAQIDYLFQTKTPASKFKERSATAITEEA</sequence>
<accession>A0A8H5JUL9</accession>
<dbReference type="AlphaFoldDB" id="A0A8H5JUL9"/>
<dbReference type="EMBL" id="JAAOAO010000169">
    <property type="protein sequence ID" value="KAF5559651.1"/>
    <property type="molecule type" value="Genomic_DNA"/>
</dbReference>
<evidence type="ECO:0000313" key="9">
    <source>
        <dbReference type="Proteomes" id="UP000574317"/>
    </source>
</evidence>
<feature type="transmembrane region" description="Helical" evidence="6">
    <location>
        <begin position="154"/>
        <end position="177"/>
    </location>
</feature>
<evidence type="ECO:0000256" key="3">
    <source>
        <dbReference type="ARBA" id="ARBA00022692"/>
    </source>
</evidence>
<dbReference type="Proteomes" id="UP000574317">
    <property type="component" value="Unassembled WGS sequence"/>
</dbReference>
<evidence type="ECO:0000256" key="6">
    <source>
        <dbReference type="SAM" id="Phobius"/>
    </source>
</evidence>
<feature type="transmembrane region" description="Helical" evidence="6">
    <location>
        <begin position="45"/>
        <end position="71"/>
    </location>
</feature>
<name>A0A8H5JUL9_9HYPO</name>
<dbReference type="PANTHER" id="PTHR48022:SF41">
    <property type="entry name" value="MAJOR FACILITATOR SUPERFAMILY (MFS) PROFILE DOMAIN-CONTAINING PROTEIN"/>
    <property type="match status" value="1"/>
</dbReference>
<evidence type="ECO:0000256" key="5">
    <source>
        <dbReference type="ARBA" id="ARBA00023136"/>
    </source>
</evidence>
<dbReference type="PROSITE" id="PS50850">
    <property type="entry name" value="MFS"/>
    <property type="match status" value="1"/>
</dbReference>
<keyword evidence="9" id="KW-1185">Reference proteome</keyword>
<evidence type="ECO:0000256" key="1">
    <source>
        <dbReference type="ARBA" id="ARBA00004141"/>
    </source>
</evidence>
<keyword evidence="5 6" id="KW-0472">Membrane</keyword>
<dbReference type="Gene3D" id="1.20.1250.20">
    <property type="entry name" value="MFS general substrate transporter like domains"/>
    <property type="match status" value="1"/>
</dbReference>
<dbReference type="PANTHER" id="PTHR48022">
    <property type="entry name" value="PLASTIDIC GLUCOSE TRANSPORTER 4"/>
    <property type="match status" value="1"/>
</dbReference>
<feature type="transmembrane region" description="Helical" evidence="6">
    <location>
        <begin position="189"/>
        <end position="209"/>
    </location>
</feature>
<feature type="transmembrane region" description="Helical" evidence="6">
    <location>
        <begin position="417"/>
        <end position="442"/>
    </location>
</feature>